<feature type="non-terminal residue" evidence="5">
    <location>
        <position position="61"/>
    </location>
</feature>
<dbReference type="EMBL" id="DLYI01000017">
    <property type="protein sequence ID" value="HAC26519.1"/>
    <property type="molecule type" value="Genomic_DNA"/>
</dbReference>
<evidence type="ECO:0000313" key="5">
    <source>
        <dbReference type="EMBL" id="HAC26519.1"/>
    </source>
</evidence>
<proteinExistence type="inferred from homology"/>
<dbReference type="GO" id="GO:0004519">
    <property type="term" value="F:endonuclease activity"/>
    <property type="evidence" value="ECO:0007669"/>
    <property type="project" value="UniProtKB-KW"/>
</dbReference>
<organism evidence="5 6">
    <name type="scientific">Marinobacter nauticus</name>
    <name type="common">Marinobacter hydrocarbonoclasticus</name>
    <name type="synonym">Marinobacter aquaeolei</name>
    <dbReference type="NCBI Taxonomy" id="2743"/>
    <lineage>
        <taxon>Bacteria</taxon>
        <taxon>Pseudomonadati</taxon>
        <taxon>Pseudomonadota</taxon>
        <taxon>Gammaproteobacteria</taxon>
        <taxon>Pseudomonadales</taxon>
        <taxon>Marinobacteraceae</taxon>
        <taxon>Marinobacter</taxon>
    </lineage>
</organism>
<keyword evidence="5" id="KW-0540">Nuclease</keyword>
<evidence type="ECO:0000256" key="1">
    <source>
        <dbReference type="ARBA" id="ARBA00010923"/>
    </source>
</evidence>
<name>A0A3B8W9F5_MARNT</name>
<evidence type="ECO:0000256" key="2">
    <source>
        <dbReference type="ARBA" id="ARBA00022747"/>
    </source>
</evidence>
<evidence type="ECO:0000259" key="4">
    <source>
        <dbReference type="Pfam" id="PF01420"/>
    </source>
</evidence>
<keyword evidence="3" id="KW-0238">DNA-binding</keyword>
<dbReference type="Gene3D" id="3.90.220.20">
    <property type="entry name" value="DNA methylase specificity domains"/>
    <property type="match status" value="1"/>
</dbReference>
<keyword evidence="2" id="KW-0680">Restriction system</keyword>
<protein>
    <submittedName>
        <fullName evidence="5">Restriction endonuclease subunit S</fullName>
    </submittedName>
</protein>
<dbReference type="Pfam" id="PF01420">
    <property type="entry name" value="Methylase_S"/>
    <property type="match status" value="1"/>
</dbReference>
<dbReference type="AlphaFoldDB" id="A0A3B8W9F5"/>
<keyword evidence="5" id="KW-0255">Endonuclease</keyword>
<dbReference type="InterPro" id="IPR000055">
    <property type="entry name" value="Restrct_endonuc_typeI_TRD"/>
</dbReference>
<comment type="caution">
    <text evidence="5">The sequence shown here is derived from an EMBL/GenBank/DDBJ whole genome shotgun (WGS) entry which is preliminary data.</text>
</comment>
<dbReference type="GO" id="GO:0003677">
    <property type="term" value="F:DNA binding"/>
    <property type="evidence" value="ECO:0007669"/>
    <property type="project" value="UniProtKB-KW"/>
</dbReference>
<feature type="domain" description="Type I restriction modification DNA specificity" evidence="4">
    <location>
        <begin position="2"/>
        <end position="59"/>
    </location>
</feature>
<dbReference type="GO" id="GO:0009307">
    <property type="term" value="P:DNA restriction-modification system"/>
    <property type="evidence" value="ECO:0007669"/>
    <property type="project" value="UniProtKB-KW"/>
</dbReference>
<gene>
    <name evidence="5" type="ORF">DCF82_01650</name>
</gene>
<evidence type="ECO:0000256" key="3">
    <source>
        <dbReference type="ARBA" id="ARBA00023125"/>
    </source>
</evidence>
<comment type="similarity">
    <text evidence="1">Belongs to the type-I restriction system S methylase family.</text>
</comment>
<sequence>KKYILAKSVGATATSIRKPMLEGFQIPIPCPENPKKSLEIQAEIVRILDAFTSLTAELTAE</sequence>
<dbReference type="InterPro" id="IPR044946">
    <property type="entry name" value="Restrct_endonuc_typeI_TRD_sf"/>
</dbReference>
<dbReference type="Proteomes" id="UP000261325">
    <property type="component" value="Unassembled WGS sequence"/>
</dbReference>
<evidence type="ECO:0000313" key="6">
    <source>
        <dbReference type="Proteomes" id="UP000261325"/>
    </source>
</evidence>
<accession>A0A3B8W9F5</accession>
<keyword evidence="5" id="KW-0378">Hydrolase</keyword>
<feature type="non-terminal residue" evidence="5">
    <location>
        <position position="1"/>
    </location>
</feature>
<reference evidence="5 6" key="1">
    <citation type="journal article" date="2018" name="Nat. Biotechnol.">
        <title>A standardized bacterial taxonomy based on genome phylogeny substantially revises the tree of life.</title>
        <authorList>
            <person name="Parks D.H."/>
            <person name="Chuvochina M."/>
            <person name="Waite D.W."/>
            <person name="Rinke C."/>
            <person name="Skarshewski A."/>
            <person name="Chaumeil P.A."/>
            <person name="Hugenholtz P."/>
        </authorList>
    </citation>
    <scope>NUCLEOTIDE SEQUENCE [LARGE SCALE GENOMIC DNA]</scope>
    <source>
        <strain evidence="5">UBA9049</strain>
    </source>
</reference>
<dbReference type="SUPFAM" id="SSF116734">
    <property type="entry name" value="DNA methylase specificity domain"/>
    <property type="match status" value="1"/>
</dbReference>